<feature type="transmembrane region" description="Helical" evidence="6">
    <location>
        <begin position="567"/>
        <end position="585"/>
    </location>
</feature>
<feature type="transmembrane region" description="Helical" evidence="6">
    <location>
        <begin position="425"/>
        <end position="444"/>
    </location>
</feature>
<keyword evidence="3 6" id="KW-0812">Transmembrane</keyword>
<feature type="transmembrane region" description="Helical" evidence="6">
    <location>
        <begin position="304"/>
        <end position="328"/>
    </location>
</feature>
<evidence type="ECO:0000256" key="4">
    <source>
        <dbReference type="ARBA" id="ARBA00022989"/>
    </source>
</evidence>
<dbReference type="PANTHER" id="PTHR43243">
    <property type="entry name" value="INNER MEMBRANE TRANSPORTER YGJI-RELATED"/>
    <property type="match status" value="1"/>
</dbReference>
<dbReference type="GO" id="GO:0015171">
    <property type="term" value="F:amino acid transmembrane transporter activity"/>
    <property type="evidence" value="ECO:0007669"/>
    <property type="project" value="TreeGrafter"/>
</dbReference>
<evidence type="ECO:0000313" key="8">
    <source>
        <dbReference type="EMBL" id="MBB6110711.1"/>
    </source>
</evidence>
<dbReference type="InterPro" id="IPR002293">
    <property type="entry name" value="AA/rel_permease1"/>
</dbReference>
<name>A0A1N7B4R8_9SPHI</name>
<evidence type="ECO:0000256" key="3">
    <source>
        <dbReference type="ARBA" id="ARBA00022692"/>
    </source>
</evidence>
<gene>
    <name evidence="9" type="ORF">HDF22_002356</name>
    <name evidence="8" type="ORF">HDF23_003470</name>
</gene>
<feature type="transmembrane region" description="Helical" evidence="6">
    <location>
        <begin position="400"/>
        <end position="419"/>
    </location>
</feature>
<feature type="transmembrane region" description="Helical" evidence="6">
    <location>
        <begin position="590"/>
        <end position="608"/>
    </location>
</feature>
<evidence type="ECO:0000313" key="9">
    <source>
        <dbReference type="EMBL" id="MBB6128243.1"/>
    </source>
</evidence>
<dbReference type="AlphaFoldDB" id="A0A1N7B4R8"/>
<comment type="caution">
    <text evidence="9">The sequence shown here is derived from an EMBL/GenBank/DDBJ whole genome shotgun (WGS) entry which is preliminary data.</text>
</comment>
<dbReference type="PIRSF" id="PIRSF006060">
    <property type="entry name" value="AA_transporter"/>
    <property type="match status" value="1"/>
</dbReference>
<feature type="transmembrane region" description="Helical" evidence="6">
    <location>
        <begin position="203"/>
        <end position="223"/>
    </location>
</feature>
<feature type="transmembrane region" description="Helical" evidence="6">
    <location>
        <begin position="235"/>
        <end position="253"/>
    </location>
</feature>
<keyword evidence="5 6" id="KW-0472">Membrane</keyword>
<evidence type="ECO:0000313" key="11">
    <source>
        <dbReference type="Proteomes" id="UP000548326"/>
    </source>
</evidence>
<evidence type="ECO:0000256" key="6">
    <source>
        <dbReference type="SAM" id="Phobius"/>
    </source>
</evidence>
<feature type="transmembrane region" description="Helical" evidence="6">
    <location>
        <begin position="456"/>
        <end position="480"/>
    </location>
</feature>
<keyword evidence="2" id="KW-0813">Transport</keyword>
<keyword evidence="4 6" id="KW-1133">Transmembrane helix</keyword>
<evidence type="ECO:0000256" key="5">
    <source>
        <dbReference type="ARBA" id="ARBA00023136"/>
    </source>
</evidence>
<sequence>MSKSIFRKKSVEKILHDVECGFSDSEHPGTATSQLKKELNVKDLTLMGIAAVVGAGIFSTIGEASFHGGPAVSILFVVTAITCGFSALCYAEFASRIPVAGSAYTYAYASFGELIAWIIGWDLLMEYAIGNIAVAISWSEYFVNLLEGFNIHMPKYLTMDYVSALRAHEQVQAAGSHLADIGDRVKIAAMAWDTAPGIGNFKLIANLPALGIVFVITYLVYIGIRETKKATNAMVILKILIVIAVIVIGFFYVTPANWHPFMPNGFSGVMKGVSGVFFAYIGFDAISTTAEECEKPQRDLPRGMIYSLIICTVLYILIALVLTGMVSYKELQVGDPLAFVFAKVGLHNISYAISISAVIATASVLLIFQLGQPRIWMSMSRDGLLPKAFSRIHPKFHTPAFATVVTGFVVAIPALFMNLTEVTDLTSIGTLFAFVLVCGGVLLLPREAAQAGKFHLPYVNGKIIIPLITLIILGACIYFKPAPQVEMMQFKKLKDRSAIIDNLDAADNATLLTSFNTLFGDQHITPANATKYFKDIEEDKFDTALRATNISDAKKYYLGLDGFLYNFPNYLFFILIIIISIYSFIKNFSLIPVLGLMSCFYLMTELGYTNWLRFLIWLVIGLVIYFTYSYKNSVLGREASSKS</sequence>
<evidence type="ECO:0000256" key="2">
    <source>
        <dbReference type="ARBA" id="ARBA00022448"/>
    </source>
</evidence>
<dbReference type="GO" id="GO:0016020">
    <property type="term" value="C:membrane"/>
    <property type="evidence" value="ECO:0007669"/>
    <property type="project" value="UniProtKB-SubCell"/>
</dbReference>
<dbReference type="STRING" id="354630.SAMN05421821_107233"/>
<dbReference type="Pfam" id="PF13906">
    <property type="entry name" value="AA_permease_C"/>
    <property type="match status" value="1"/>
</dbReference>
<feature type="transmembrane region" description="Helical" evidence="6">
    <location>
        <begin position="44"/>
        <end position="62"/>
    </location>
</feature>
<reference evidence="10 11" key="1">
    <citation type="submission" date="2020-08" db="EMBL/GenBank/DDBJ databases">
        <title>Genomic Encyclopedia of Type Strains, Phase IV (KMG-V): Genome sequencing to study the core and pangenomes of soil and plant-associated prokaryotes.</title>
        <authorList>
            <person name="Whitman W."/>
        </authorList>
    </citation>
    <scope>NUCLEOTIDE SEQUENCE [LARGE SCALE GENOMIC DNA]</scope>
    <source>
        <strain evidence="8 10">ANJLi2</strain>
        <strain evidence="9 11">MP601</strain>
    </source>
</reference>
<dbReference type="EMBL" id="JACHCA010000005">
    <property type="protein sequence ID" value="MBB6128243.1"/>
    <property type="molecule type" value="Genomic_DNA"/>
</dbReference>
<dbReference type="PANTHER" id="PTHR43243:SF4">
    <property type="entry name" value="CATIONIC AMINO ACID TRANSPORTER 4"/>
    <property type="match status" value="1"/>
</dbReference>
<feature type="transmembrane region" description="Helical" evidence="6">
    <location>
        <begin position="614"/>
        <end position="630"/>
    </location>
</feature>
<dbReference type="Proteomes" id="UP000541583">
    <property type="component" value="Unassembled WGS sequence"/>
</dbReference>
<dbReference type="RefSeq" id="WP_076374220.1">
    <property type="nucleotide sequence ID" value="NZ_FTMG01000007.1"/>
</dbReference>
<organism evidence="9 11">
    <name type="scientific">Mucilaginibacter lappiensis</name>
    <dbReference type="NCBI Taxonomy" id="354630"/>
    <lineage>
        <taxon>Bacteria</taxon>
        <taxon>Pseudomonadati</taxon>
        <taxon>Bacteroidota</taxon>
        <taxon>Sphingobacteriia</taxon>
        <taxon>Sphingobacteriales</taxon>
        <taxon>Sphingobacteriaceae</taxon>
        <taxon>Mucilaginibacter</taxon>
    </lineage>
</organism>
<keyword evidence="10" id="KW-1185">Reference proteome</keyword>
<feature type="transmembrane region" description="Helical" evidence="6">
    <location>
        <begin position="348"/>
        <end position="371"/>
    </location>
</feature>
<dbReference type="Gene3D" id="1.20.1740.10">
    <property type="entry name" value="Amino acid/polyamine transporter I"/>
    <property type="match status" value="1"/>
</dbReference>
<evidence type="ECO:0000313" key="10">
    <source>
        <dbReference type="Proteomes" id="UP000541583"/>
    </source>
</evidence>
<accession>A0A1N7B4R8</accession>
<comment type="subcellular location">
    <subcellularLocation>
        <location evidence="1">Membrane</location>
        <topology evidence="1">Multi-pass membrane protein</topology>
    </subcellularLocation>
</comment>
<dbReference type="Proteomes" id="UP000548326">
    <property type="component" value="Unassembled WGS sequence"/>
</dbReference>
<feature type="transmembrane region" description="Helical" evidence="6">
    <location>
        <begin position="68"/>
        <end position="91"/>
    </location>
</feature>
<feature type="domain" description="Cationic amino acid transporter C-terminal" evidence="7">
    <location>
        <begin position="590"/>
        <end position="633"/>
    </location>
</feature>
<dbReference type="OrthoDB" id="9762947at2"/>
<dbReference type="Pfam" id="PF13520">
    <property type="entry name" value="AA_permease_2"/>
    <property type="match status" value="1"/>
</dbReference>
<proteinExistence type="predicted"/>
<protein>
    <submittedName>
        <fullName evidence="9">Amino acid transporter</fullName>
    </submittedName>
</protein>
<dbReference type="EMBL" id="JACHCB010000008">
    <property type="protein sequence ID" value="MBB6110711.1"/>
    <property type="molecule type" value="Genomic_DNA"/>
</dbReference>
<evidence type="ECO:0000259" key="7">
    <source>
        <dbReference type="Pfam" id="PF13906"/>
    </source>
</evidence>
<feature type="transmembrane region" description="Helical" evidence="6">
    <location>
        <begin position="265"/>
        <end position="283"/>
    </location>
</feature>
<dbReference type="InterPro" id="IPR029485">
    <property type="entry name" value="CAT_C"/>
</dbReference>
<evidence type="ECO:0000256" key="1">
    <source>
        <dbReference type="ARBA" id="ARBA00004141"/>
    </source>
</evidence>